<keyword evidence="6" id="KW-1185">Reference proteome</keyword>
<keyword evidence="2" id="KW-0238">DNA-binding</keyword>
<feature type="domain" description="HTH araC/xylS-type" evidence="4">
    <location>
        <begin position="6"/>
        <end position="104"/>
    </location>
</feature>
<dbReference type="SUPFAM" id="SSF46689">
    <property type="entry name" value="Homeodomain-like"/>
    <property type="match status" value="2"/>
</dbReference>
<dbReference type="OrthoDB" id="2060755at2"/>
<proteinExistence type="predicted"/>
<name>A0A0L6CL19_9MICO</name>
<dbReference type="PANTHER" id="PTHR46796">
    <property type="entry name" value="HTH-TYPE TRANSCRIPTIONAL ACTIVATOR RHAS-RELATED"/>
    <property type="match status" value="1"/>
</dbReference>
<dbReference type="InterPro" id="IPR050204">
    <property type="entry name" value="AraC_XylS_family_regulators"/>
</dbReference>
<evidence type="ECO:0000313" key="5">
    <source>
        <dbReference type="EMBL" id="KNX38442.1"/>
    </source>
</evidence>
<dbReference type="InterPro" id="IPR018060">
    <property type="entry name" value="HTH_AraC"/>
</dbReference>
<reference evidence="6" key="1">
    <citation type="submission" date="2015-03" db="EMBL/GenBank/DDBJ databases">
        <title>Luteipulveratus halotolerans sp. nov., a novel actinobacterium (Dermacoccaceae) from Sarawak, Malaysia.</title>
        <authorList>
            <person name="Juboi H."/>
            <person name="Basik A."/>
            <person name="Shamsul S.S."/>
            <person name="Arnold P."/>
            <person name="Schmitt E.K."/>
            <person name="Sanglier J.-J."/>
            <person name="Yeo T."/>
        </authorList>
    </citation>
    <scope>NUCLEOTIDE SEQUENCE [LARGE SCALE GENOMIC DNA]</scope>
    <source>
        <strain evidence="6">C296001</strain>
    </source>
</reference>
<dbReference type="PROSITE" id="PS01124">
    <property type="entry name" value="HTH_ARAC_FAMILY_2"/>
    <property type="match status" value="1"/>
</dbReference>
<dbReference type="GO" id="GO:0003700">
    <property type="term" value="F:DNA-binding transcription factor activity"/>
    <property type="evidence" value="ECO:0007669"/>
    <property type="project" value="InterPro"/>
</dbReference>
<accession>A0A0L6CL19</accession>
<evidence type="ECO:0000313" key="6">
    <source>
        <dbReference type="Proteomes" id="UP000037397"/>
    </source>
</evidence>
<evidence type="ECO:0000259" key="4">
    <source>
        <dbReference type="PROSITE" id="PS01124"/>
    </source>
</evidence>
<evidence type="ECO:0000256" key="2">
    <source>
        <dbReference type="ARBA" id="ARBA00023125"/>
    </source>
</evidence>
<dbReference type="Pfam" id="PF12833">
    <property type="entry name" value="HTH_18"/>
    <property type="match status" value="1"/>
</dbReference>
<keyword evidence="1" id="KW-0805">Transcription regulation</keyword>
<evidence type="ECO:0000256" key="3">
    <source>
        <dbReference type="ARBA" id="ARBA00023163"/>
    </source>
</evidence>
<dbReference type="PATRIC" id="fig|1631356.3.peg.3356"/>
<dbReference type="STRING" id="1631356.VV01_16890"/>
<comment type="caution">
    <text evidence="5">The sequence shown here is derived from an EMBL/GenBank/DDBJ whole genome shotgun (WGS) entry which is preliminary data.</text>
</comment>
<keyword evidence="3" id="KW-0804">Transcription</keyword>
<gene>
    <name evidence="5" type="ORF">VV01_16890</name>
</gene>
<sequence>MRDPAIKAAQFLRAHLDEPVTVQDAADHVGYSPFHLTRMFTGTLGVSPVQYVAAHRFQRAKVLLLAGQDPVVDVCMAVGFSSVGTFTRRFVEHVGTSPSAFRRLPDRVADRTPQPVVGSGRGPGRLRGRVTVDAAGVPFVGPRPHVYVGLFARPSTKGTPVSGSFLVEPGRFLLDGVPAGRWWLFAAAVPHDDPVGQLLVPGLVTAMHPTPVEIAAVPQPGPGPAYDLTLSPAPDWVTPLSVALPPLAGLDDLGDGDLRRSS</sequence>
<dbReference type="AlphaFoldDB" id="A0A0L6CL19"/>
<dbReference type="SMART" id="SM00342">
    <property type="entry name" value="HTH_ARAC"/>
    <property type="match status" value="1"/>
</dbReference>
<dbReference type="EMBL" id="LAIR01000002">
    <property type="protein sequence ID" value="KNX38442.1"/>
    <property type="molecule type" value="Genomic_DNA"/>
</dbReference>
<dbReference type="Gene3D" id="1.10.10.60">
    <property type="entry name" value="Homeodomain-like"/>
    <property type="match status" value="2"/>
</dbReference>
<protein>
    <recommendedName>
        <fullName evidence="4">HTH araC/xylS-type domain-containing protein</fullName>
    </recommendedName>
</protein>
<dbReference type="Proteomes" id="UP000037397">
    <property type="component" value="Unassembled WGS sequence"/>
</dbReference>
<dbReference type="InterPro" id="IPR009057">
    <property type="entry name" value="Homeodomain-like_sf"/>
</dbReference>
<dbReference type="GO" id="GO:0043565">
    <property type="term" value="F:sequence-specific DNA binding"/>
    <property type="evidence" value="ECO:0007669"/>
    <property type="project" value="InterPro"/>
</dbReference>
<dbReference type="RefSeq" id="WP_050670901.1">
    <property type="nucleotide sequence ID" value="NZ_LAIR01000002.1"/>
</dbReference>
<organism evidence="5 6">
    <name type="scientific">Luteipulveratus halotolerans</name>
    <dbReference type="NCBI Taxonomy" id="1631356"/>
    <lineage>
        <taxon>Bacteria</taxon>
        <taxon>Bacillati</taxon>
        <taxon>Actinomycetota</taxon>
        <taxon>Actinomycetes</taxon>
        <taxon>Micrococcales</taxon>
        <taxon>Dermacoccaceae</taxon>
        <taxon>Luteipulveratus</taxon>
    </lineage>
</organism>
<evidence type="ECO:0000256" key="1">
    <source>
        <dbReference type="ARBA" id="ARBA00023015"/>
    </source>
</evidence>